<dbReference type="Proteomes" id="UP001217325">
    <property type="component" value="Unassembled WGS sequence"/>
</dbReference>
<proteinExistence type="predicted"/>
<evidence type="ECO:0000313" key="2">
    <source>
        <dbReference type="Proteomes" id="UP001217325"/>
    </source>
</evidence>
<comment type="caution">
    <text evidence="1">The sequence shown here is derived from an EMBL/GenBank/DDBJ whole genome shotgun (WGS) entry which is preliminary data.</text>
</comment>
<dbReference type="EMBL" id="JARDXE010000023">
    <property type="protein sequence ID" value="MDE8649008.1"/>
    <property type="molecule type" value="Genomic_DNA"/>
</dbReference>
<name>A0AAW6LP88_RHOSG</name>
<sequence length="87" mass="9528">MKLFHRTTESAADAIIASQSWVSKENTQEVYFSSAQSGGEADGYGTAVLSVDVPVTVAHLDDEFPDGEQHFRVSIDDLAGRTIIRER</sequence>
<gene>
    <name evidence="1" type="ORF">PXH69_28955</name>
</gene>
<dbReference type="AlphaFoldDB" id="A0AAW6LP88"/>
<protein>
    <submittedName>
        <fullName evidence="1">Uncharacterized protein</fullName>
    </submittedName>
</protein>
<accession>A0AAW6LP88</accession>
<dbReference type="RefSeq" id="WP_206486877.1">
    <property type="nucleotide sequence ID" value="NZ_JARDXE010000023.1"/>
</dbReference>
<evidence type="ECO:0000313" key="1">
    <source>
        <dbReference type="EMBL" id="MDE8649008.1"/>
    </source>
</evidence>
<reference evidence="1" key="1">
    <citation type="submission" date="2023-02" db="EMBL/GenBank/DDBJ databases">
        <title>A novel hydrolase synthesized by Rhodococcus erythropolis HQ is responsible for the detoxification of Zearalenone.</title>
        <authorList>
            <person name="Hu J."/>
            <person name="Xu J."/>
        </authorList>
    </citation>
    <scope>NUCLEOTIDE SEQUENCE</scope>
    <source>
        <strain evidence="1">HQ</strain>
    </source>
</reference>
<organism evidence="1 2">
    <name type="scientific">Rhodococcus qingshengii</name>
    <dbReference type="NCBI Taxonomy" id="334542"/>
    <lineage>
        <taxon>Bacteria</taxon>
        <taxon>Bacillati</taxon>
        <taxon>Actinomycetota</taxon>
        <taxon>Actinomycetes</taxon>
        <taxon>Mycobacteriales</taxon>
        <taxon>Nocardiaceae</taxon>
        <taxon>Rhodococcus</taxon>
        <taxon>Rhodococcus erythropolis group</taxon>
    </lineage>
</organism>